<dbReference type="Pfam" id="PF04193">
    <property type="entry name" value="PQ-loop"/>
    <property type="match status" value="2"/>
</dbReference>
<feature type="transmembrane region" description="Helical" evidence="7">
    <location>
        <begin position="167"/>
        <end position="185"/>
    </location>
</feature>
<dbReference type="GO" id="GO:0098852">
    <property type="term" value="C:lytic vacuole membrane"/>
    <property type="evidence" value="ECO:0007669"/>
    <property type="project" value="UniProtKB-ARBA"/>
</dbReference>
<evidence type="ECO:0000313" key="9">
    <source>
        <dbReference type="Proteomes" id="UP000093000"/>
    </source>
</evidence>
<keyword evidence="3 7" id="KW-1133">Transmembrane helix</keyword>
<comment type="subcellular location">
    <subcellularLocation>
        <location evidence="1">Membrane</location>
        <topology evidence="1">Multi-pass membrane protein</topology>
    </subcellularLocation>
</comment>
<dbReference type="AlphaFoldDB" id="A0A1C7NGS1"/>
<keyword evidence="9" id="KW-1185">Reference proteome</keyword>
<evidence type="ECO:0000256" key="6">
    <source>
        <dbReference type="ARBA" id="ARBA00050768"/>
    </source>
</evidence>
<evidence type="ECO:0000313" key="8">
    <source>
        <dbReference type="EMBL" id="OBZ88218.1"/>
    </source>
</evidence>
<evidence type="ECO:0000256" key="3">
    <source>
        <dbReference type="ARBA" id="ARBA00022989"/>
    </source>
</evidence>
<evidence type="ECO:0000256" key="2">
    <source>
        <dbReference type="ARBA" id="ARBA00022692"/>
    </source>
</evidence>
<dbReference type="Proteomes" id="UP000093000">
    <property type="component" value="Unassembled WGS sequence"/>
</dbReference>
<name>A0A1C7NGS1_9FUNG</name>
<dbReference type="GO" id="GO:0034486">
    <property type="term" value="P:vacuolar transmembrane transport"/>
    <property type="evidence" value="ECO:0007669"/>
    <property type="project" value="UniProtKB-ARBA"/>
</dbReference>
<gene>
    <name evidence="8" type="primary">laat-1_1</name>
    <name evidence="8" type="ORF">A0J61_03730</name>
</gene>
<dbReference type="PANTHER" id="PTHR16201">
    <property type="entry name" value="SEVEN TRANSMEMBRANE PROTEIN 1-RELATED"/>
    <property type="match status" value="1"/>
</dbReference>
<comment type="similarity">
    <text evidence="5">Belongs to the laat-1 family.</text>
</comment>
<feature type="transmembrane region" description="Helical" evidence="7">
    <location>
        <begin position="236"/>
        <end position="260"/>
    </location>
</feature>
<dbReference type="PANTHER" id="PTHR16201:SF44">
    <property type="entry name" value="SEVEN TRANSMEMBRANE PROTEIN 1"/>
    <property type="match status" value="1"/>
</dbReference>
<dbReference type="FunFam" id="1.20.1280.290:FF:000009">
    <property type="entry name" value="PQ loop repeat family protein"/>
    <property type="match status" value="1"/>
</dbReference>
<dbReference type="InParanoid" id="A0A1C7NGS1"/>
<proteinExistence type="inferred from homology"/>
<dbReference type="InterPro" id="IPR006603">
    <property type="entry name" value="PQ-loop_rpt"/>
</dbReference>
<protein>
    <submittedName>
        <fullName evidence="8">Lysosomal amino acid transporter 1</fullName>
    </submittedName>
</protein>
<dbReference type="InterPro" id="IPR051415">
    <property type="entry name" value="LAAT-1"/>
</dbReference>
<comment type="catalytic activity">
    <reaction evidence="6">
        <text>L-histidine(out) + L-arginine(in) = L-histidine(in) + L-arginine(out)</text>
        <dbReference type="Rhea" id="RHEA:71063"/>
        <dbReference type="ChEBI" id="CHEBI:32682"/>
        <dbReference type="ChEBI" id="CHEBI:57595"/>
    </reaction>
</comment>
<dbReference type="EMBL" id="LUGH01000167">
    <property type="protein sequence ID" value="OBZ88218.1"/>
    <property type="molecule type" value="Genomic_DNA"/>
</dbReference>
<comment type="caution">
    <text evidence="8">The sequence shown here is derived from an EMBL/GenBank/DDBJ whole genome shotgun (WGS) entry which is preliminary data.</text>
</comment>
<keyword evidence="2 7" id="KW-0812">Transmembrane</keyword>
<evidence type="ECO:0000256" key="7">
    <source>
        <dbReference type="SAM" id="Phobius"/>
    </source>
</evidence>
<feature type="transmembrane region" description="Helical" evidence="7">
    <location>
        <begin position="51"/>
        <end position="70"/>
    </location>
</feature>
<dbReference type="GO" id="GO:0015174">
    <property type="term" value="F:basic amino acid transmembrane transporter activity"/>
    <property type="evidence" value="ECO:0007669"/>
    <property type="project" value="UniProtKB-ARBA"/>
</dbReference>
<feature type="transmembrane region" description="Helical" evidence="7">
    <location>
        <begin position="12"/>
        <end position="31"/>
    </location>
</feature>
<sequence>MNSATQDITWIDANTLSTSLGYLSIFCWLNAQLPQMLENYRLQSADGLSLYLLYFWLAGDLGNMFSCVLNHQLPFQTYLAMYFVSTDLILLFQYFYYKHKPEQPTSDEEACLLIIHPIEQIKTMEDTISEDHGYGTLTQKKHTPLMAILLFGLNFHLSDSTSLRNDSALPLGLMLAWMCTSFYLISRIPQIYKNYKRHSTQGLSLALFSFAVSGNVTYALSILAHPGHTQASLMQALPYLSGSLGTLFLDAIIFGQYLYYQKKNKLEAY</sequence>
<keyword evidence="4 7" id="KW-0472">Membrane</keyword>
<organism evidence="8 9">
    <name type="scientific">Choanephora cucurbitarum</name>
    <dbReference type="NCBI Taxonomy" id="101091"/>
    <lineage>
        <taxon>Eukaryota</taxon>
        <taxon>Fungi</taxon>
        <taxon>Fungi incertae sedis</taxon>
        <taxon>Mucoromycota</taxon>
        <taxon>Mucoromycotina</taxon>
        <taxon>Mucoromycetes</taxon>
        <taxon>Mucorales</taxon>
        <taxon>Mucorineae</taxon>
        <taxon>Choanephoraceae</taxon>
        <taxon>Choanephoroideae</taxon>
        <taxon>Choanephora</taxon>
    </lineage>
</organism>
<reference evidence="8 9" key="1">
    <citation type="submission" date="2016-03" db="EMBL/GenBank/DDBJ databases">
        <title>Choanephora cucurbitarum.</title>
        <authorList>
            <person name="Min B."/>
            <person name="Park H."/>
            <person name="Park J.-H."/>
            <person name="Shin H.-D."/>
            <person name="Choi I.-G."/>
        </authorList>
    </citation>
    <scope>NUCLEOTIDE SEQUENCE [LARGE SCALE GENOMIC DNA]</scope>
    <source>
        <strain evidence="8 9">KUS-F28377</strain>
    </source>
</reference>
<feature type="transmembrane region" description="Helical" evidence="7">
    <location>
        <begin position="205"/>
        <end position="224"/>
    </location>
</feature>
<dbReference type="OrthoDB" id="8048523at2759"/>
<feature type="transmembrane region" description="Helical" evidence="7">
    <location>
        <begin position="77"/>
        <end position="97"/>
    </location>
</feature>
<evidence type="ECO:0000256" key="1">
    <source>
        <dbReference type="ARBA" id="ARBA00004141"/>
    </source>
</evidence>
<evidence type="ECO:0000256" key="4">
    <source>
        <dbReference type="ARBA" id="ARBA00023136"/>
    </source>
</evidence>
<dbReference type="Gene3D" id="1.20.1280.290">
    <property type="match status" value="2"/>
</dbReference>
<dbReference type="SMART" id="SM00679">
    <property type="entry name" value="CTNS"/>
    <property type="match status" value="2"/>
</dbReference>
<accession>A0A1C7NGS1</accession>
<evidence type="ECO:0000256" key="5">
    <source>
        <dbReference type="ARBA" id="ARBA00038039"/>
    </source>
</evidence>